<dbReference type="EMBL" id="QXGA01002716">
    <property type="protein sequence ID" value="KAE9093110.1"/>
    <property type="molecule type" value="Genomic_DNA"/>
</dbReference>
<keyword evidence="12" id="KW-1185">Reference proteome</keyword>
<dbReference type="EMBL" id="QXGB01001016">
    <property type="protein sequence ID" value="KAE9198894.1"/>
    <property type="molecule type" value="Genomic_DNA"/>
</dbReference>
<evidence type="ECO:0000313" key="8">
    <source>
        <dbReference type="EMBL" id="KAE9223950.1"/>
    </source>
</evidence>
<dbReference type="EMBL" id="QXGE01001007">
    <property type="protein sequence ID" value="KAE9299405.1"/>
    <property type="molecule type" value="Genomic_DNA"/>
</dbReference>
<evidence type="ECO:0000313" key="1">
    <source>
        <dbReference type="EMBL" id="KAE8934656.1"/>
    </source>
</evidence>
<dbReference type="AlphaFoldDB" id="A0A6A3KGW9"/>
<dbReference type="EMBL" id="QXFY01000891">
    <property type="protein sequence ID" value="KAE9333501.1"/>
    <property type="molecule type" value="Genomic_DNA"/>
</dbReference>
<evidence type="ECO:0000313" key="14">
    <source>
        <dbReference type="Proteomes" id="UP000440367"/>
    </source>
</evidence>
<dbReference type="EMBL" id="QXFW01000786">
    <property type="protein sequence ID" value="KAE9003064.1"/>
    <property type="molecule type" value="Genomic_DNA"/>
</dbReference>
<evidence type="ECO:0000313" key="17">
    <source>
        <dbReference type="Proteomes" id="UP000460718"/>
    </source>
</evidence>
<dbReference type="Proteomes" id="UP000441208">
    <property type="component" value="Unassembled WGS sequence"/>
</dbReference>
<organism evidence="2 17">
    <name type="scientific">Phytophthora fragariae</name>
    <dbReference type="NCBI Taxonomy" id="53985"/>
    <lineage>
        <taxon>Eukaryota</taxon>
        <taxon>Sar</taxon>
        <taxon>Stramenopiles</taxon>
        <taxon>Oomycota</taxon>
        <taxon>Peronosporomycetes</taxon>
        <taxon>Peronosporales</taxon>
        <taxon>Peronosporaceae</taxon>
        <taxon>Phytophthora</taxon>
    </lineage>
</organism>
<dbReference type="Proteomes" id="UP000486351">
    <property type="component" value="Unassembled WGS sequence"/>
</dbReference>
<dbReference type="EMBL" id="QXFX01000890">
    <property type="protein sequence ID" value="KAE9101545.1"/>
    <property type="molecule type" value="Genomic_DNA"/>
</dbReference>
<evidence type="ECO:0000313" key="5">
    <source>
        <dbReference type="EMBL" id="KAE9104383.1"/>
    </source>
</evidence>
<evidence type="ECO:0000313" key="15">
    <source>
        <dbReference type="Proteomes" id="UP000440732"/>
    </source>
</evidence>
<evidence type="ECO:0000313" key="2">
    <source>
        <dbReference type="EMBL" id="KAE9003064.1"/>
    </source>
</evidence>
<proteinExistence type="predicted"/>
<dbReference type="Proteomes" id="UP000429523">
    <property type="component" value="Unassembled WGS sequence"/>
</dbReference>
<evidence type="ECO:0000313" key="20">
    <source>
        <dbReference type="Proteomes" id="UP000488956"/>
    </source>
</evidence>
<dbReference type="Proteomes" id="UP000440732">
    <property type="component" value="Unassembled WGS sequence"/>
</dbReference>
<evidence type="ECO:0000313" key="16">
    <source>
        <dbReference type="Proteomes" id="UP000441208"/>
    </source>
</evidence>
<evidence type="ECO:0000313" key="6">
    <source>
        <dbReference type="EMBL" id="KAE9198894.1"/>
    </source>
</evidence>
<dbReference type="Proteomes" id="UP000433483">
    <property type="component" value="Unassembled WGS sequence"/>
</dbReference>
<dbReference type="Proteomes" id="UP000460718">
    <property type="component" value="Unassembled WGS sequence"/>
</dbReference>
<protein>
    <submittedName>
        <fullName evidence="2">Uncharacterized protein</fullName>
    </submittedName>
</protein>
<dbReference type="EMBL" id="QXGC01000810">
    <property type="protein sequence ID" value="KAE9220187.1"/>
    <property type="molecule type" value="Genomic_DNA"/>
</dbReference>
<accession>A0A6A3KGW9</accession>
<dbReference type="Proteomes" id="UP000476176">
    <property type="component" value="Unassembled WGS sequence"/>
</dbReference>
<reference evidence="17 18" key="1">
    <citation type="submission" date="2018-09" db="EMBL/GenBank/DDBJ databases">
        <title>Genomic investigation of the strawberry pathogen Phytophthora fragariae indicates pathogenicity is determined by transcriptional variation in three key races.</title>
        <authorList>
            <person name="Adams T.M."/>
            <person name="Armitage A.D."/>
            <person name="Sobczyk M.K."/>
            <person name="Bates H.J."/>
            <person name="Dunwell J.M."/>
            <person name="Nellist C.F."/>
            <person name="Harrison R.J."/>
        </authorList>
    </citation>
    <scope>NUCLEOTIDE SEQUENCE [LARGE SCALE GENOMIC DNA]</scope>
    <source>
        <strain evidence="9 13">A4</strain>
        <strain evidence="8 14">BC-1</strain>
        <strain evidence="7 18">BC-23</strain>
        <strain evidence="6 12">NOV-27</strain>
        <strain evidence="3 15">NOV-5</strain>
        <strain evidence="5 16">NOV-71</strain>
        <strain evidence="10 19">NOV-77</strain>
        <strain evidence="1 11">NOV-9</strain>
        <strain evidence="4 20">ONT-3</strain>
        <strain evidence="2 17">SCRP245</strain>
    </source>
</reference>
<name>A0A6A3KGW9_9STRA</name>
<sequence>MCLSSSGDAVAVTSGARTLATAATCTCVWGLSWCLCDGSAASAPIRFGGDLDHNTWGASNA</sequence>
<evidence type="ECO:0000313" key="18">
    <source>
        <dbReference type="Proteomes" id="UP000476176"/>
    </source>
</evidence>
<evidence type="ECO:0000313" key="13">
    <source>
        <dbReference type="Proteomes" id="UP000437068"/>
    </source>
</evidence>
<gene>
    <name evidence="9" type="ORF">PF001_g15453</name>
    <name evidence="8" type="ORF">PF002_g14833</name>
    <name evidence="7" type="ORF">PF004_g13403</name>
    <name evidence="6" type="ORF">PF005_g15961</name>
    <name evidence="3" type="ORF">PF006_g24520</name>
    <name evidence="5" type="ORF">PF007_g14073</name>
    <name evidence="10" type="ORF">PF008_g14417</name>
    <name evidence="1" type="ORF">PF009_g15370</name>
    <name evidence="4" type="ORF">PF010_g14410</name>
    <name evidence="2" type="ORF">PF011_g13048</name>
</gene>
<evidence type="ECO:0000313" key="19">
    <source>
        <dbReference type="Proteomes" id="UP000486351"/>
    </source>
</evidence>
<evidence type="ECO:0000313" key="9">
    <source>
        <dbReference type="EMBL" id="KAE9299405.1"/>
    </source>
</evidence>
<dbReference type="Proteomes" id="UP000440367">
    <property type="component" value="Unassembled WGS sequence"/>
</dbReference>
<dbReference type="Proteomes" id="UP000488956">
    <property type="component" value="Unassembled WGS sequence"/>
</dbReference>
<evidence type="ECO:0000313" key="7">
    <source>
        <dbReference type="EMBL" id="KAE9220187.1"/>
    </source>
</evidence>
<comment type="caution">
    <text evidence="2">The sequence shown here is derived from an EMBL/GenBank/DDBJ whole genome shotgun (WGS) entry which is preliminary data.</text>
</comment>
<dbReference type="EMBL" id="QXFZ01000801">
    <property type="protein sequence ID" value="KAE9104383.1"/>
    <property type="molecule type" value="Genomic_DNA"/>
</dbReference>
<evidence type="ECO:0000313" key="10">
    <source>
        <dbReference type="EMBL" id="KAE9333501.1"/>
    </source>
</evidence>
<dbReference type="Proteomes" id="UP000437068">
    <property type="component" value="Unassembled WGS sequence"/>
</dbReference>
<dbReference type="EMBL" id="QXGF01000883">
    <property type="protein sequence ID" value="KAE8934656.1"/>
    <property type="molecule type" value="Genomic_DNA"/>
</dbReference>
<evidence type="ECO:0000313" key="4">
    <source>
        <dbReference type="EMBL" id="KAE9101545.1"/>
    </source>
</evidence>
<evidence type="ECO:0000313" key="12">
    <source>
        <dbReference type="Proteomes" id="UP000433483"/>
    </source>
</evidence>
<dbReference type="EMBL" id="QXGD01000806">
    <property type="protein sequence ID" value="KAE9223950.1"/>
    <property type="molecule type" value="Genomic_DNA"/>
</dbReference>
<evidence type="ECO:0000313" key="3">
    <source>
        <dbReference type="EMBL" id="KAE9093110.1"/>
    </source>
</evidence>
<evidence type="ECO:0000313" key="11">
    <source>
        <dbReference type="Proteomes" id="UP000429523"/>
    </source>
</evidence>